<feature type="compositionally biased region" description="Low complexity" evidence="1">
    <location>
        <begin position="1225"/>
        <end position="1241"/>
    </location>
</feature>
<gene>
    <name evidence="3" type="ORF">Rhopal_002221-T1</name>
</gene>
<feature type="compositionally biased region" description="Basic and acidic residues" evidence="1">
    <location>
        <begin position="1153"/>
        <end position="1164"/>
    </location>
</feature>
<feature type="region of interest" description="Disordered" evidence="1">
    <location>
        <begin position="426"/>
        <end position="454"/>
    </location>
</feature>
<feature type="compositionally biased region" description="Low complexity" evidence="1">
    <location>
        <begin position="441"/>
        <end position="454"/>
    </location>
</feature>
<feature type="region of interest" description="Disordered" evidence="1">
    <location>
        <begin position="1219"/>
        <end position="1248"/>
    </location>
</feature>
<dbReference type="GO" id="GO:0042594">
    <property type="term" value="P:response to starvation"/>
    <property type="evidence" value="ECO:0007669"/>
    <property type="project" value="TreeGrafter"/>
</dbReference>
<dbReference type="AlphaFoldDB" id="A0AAV5GJL3"/>
<dbReference type="EMBL" id="BQKY01000004">
    <property type="protein sequence ID" value="GJN89242.1"/>
    <property type="molecule type" value="Genomic_DNA"/>
</dbReference>
<evidence type="ECO:0000256" key="1">
    <source>
        <dbReference type="SAM" id="MobiDB-lite"/>
    </source>
</evidence>
<feature type="compositionally biased region" description="Low complexity" evidence="1">
    <location>
        <begin position="888"/>
        <end position="912"/>
    </location>
</feature>
<feature type="region of interest" description="Disordered" evidence="1">
    <location>
        <begin position="120"/>
        <end position="140"/>
    </location>
</feature>
<feature type="region of interest" description="Disordered" evidence="1">
    <location>
        <begin position="1052"/>
        <end position="1112"/>
    </location>
</feature>
<feature type="region of interest" description="Disordered" evidence="1">
    <location>
        <begin position="872"/>
        <end position="915"/>
    </location>
</feature>
<evidence type="ECO:0000259" key="2">
    <source>
        <dbReference type="Pfam" id="PF21034"/>
    </source>
</evidence>
<reference evidence="3 4" key="1">
    <citation type="submission" date="2021-12" db="EMBL/GenBank/DDBJ databases">
        <title>High titer production of polyol ester of fatty acids by Rhodotorula paludigena BS15 towards product separation-free biomass refinery.</title>
        <authorList>
            <person name="Mano J."/>
            <person name="Ono H."/>
            <person name="Tanaka T."/>
            <person name="Naito K."/>
            <person name="Sushida H."/>
            <person name="Ike M."/>
            <person name="Tokuyasu K."/>
            <person name="Kitaoka M."/>
        </authorList>
    </citation>
    <scope>NUCLEOTIDE SEQUENCE [LARGE SCALE GENOMIC DNA]</scope>
    <source>
        <strain evidence="3 4">BS15</strain>
    </source>
</reference>
<dbReference type="InterPro" id="IPR015943">
    <property type="entry name" value="WD40/YVTN_repeat-like_dom_sf"/>
</dbReference>
<protein>
    <recommendedName>
        <fullName evidence="2">BCAS3 WD40 domain-containing protein</fullName>
    </recommendedName>
</protein>
<feature type="domain" description="BCAS3 WD40" evidence="2">
    <location>
        <begin position="492"/>
        <end position="620"/>
    </location>
</feature>
<dbReference type="InterPro" id="IPR045142">
    <property type="entry name" value="BCAS3-like"/>
</dbReference>
<feature type="compositionally biased region" description="Acidic residues" evidence="1">
    <location>
        <begin position="1081"/>
        <end position="1095"/>
    </location>
</feature>
<dbReference type="SUPFAM" id="SSF101908">
    <property type="entry name" value="Putative isomerase YbhE"/>
    <property type="match status" value="1"/>
</dbReference>
<keyword evidence="4" id="KW-1185">Reference proteome</keyword>
<dbReference type="PANTHER" id="PTHR13268:SF0">
    <property type="entry name" value="BCAS3 MICROTUBULE ASSOCIATED CELL MIGRATION FACTOR"/>
    <property type="match status" value="1"/>
</dbReference>
<dbReference type="Pfam" id="PF21034">
    <property type="entry name" value="BCAS3_WD40"/>
    <property type="match status" value="1"/>
</dbReference>
<proteinExistence type="predicted"/>
<sequence length="1248" mass="127965">MAVLLRTDVVDASWSPQTRADQLAPLMSASPRSPARSDSLEAHTVLPELVSAPSPLSTLASTLRTWAPFDLHPSASPPVGQVSALPPARAATHARIASASERAVGAAAAVHDSVASSSGRSASALMLDDDDSEGSDAAGEGAYEAGRAGVHNVEMGERIAWAKWDSLPGADGQTRRVLILGYTSGGLAVWNCSSLDSWSEILNLGSLEDALDPKLRKQQLRHGVGSLVDAGVVPLDSHSTADTPLLAVLARPPSSASSSVSTVFLYSLRTHRIVSTVSVPGIAHRILVSRRSLVVSTTSPLALHVFRPALTPDTAEPFLPAPCSPITDVAPSPFDGAPVFSLSPSGRLLAYATSSPVLTSQLSRAPGRPGTGILAHHGQFSDDHGDGTSFDALAGGLGDAPDVARRVGEGLVSGARALREAGLSYWTGEPASGSAPRAVPRAEGGARTAEEAAGGSAGTVKVVDLVLSGAATGATSASKAQRSSTAKAQQTQHKVVAHFRPYQQSLALLSFSPSSTMLLASSSTAHSFDVFELKPAVPVGVSATSTSTTAAAGGAGKVWHRYRLHRGITSAHAASASWTSDGRFVAVSTSKGTAHVYAVEPTGGAPDLAHHFDAKVSNAHALAPLSIALGSVARVQHPPLVPSSDSPVAARPRIAPIAVSFLSKATSASVSAFRADPAAGSAPHRSAPAPLQDVLVFRPSLGSASLHRLVPVDASAPAPASPPLLDAKALAAAEVGRLASTAVSGLTQLMKSRGVVLPGGAAREAGGSGRAEERKGEWAVRASALAEFRVAREKGWREVKEVVARQEGPAVPKTAQDGETVRYSAFAEIETFSRSPLVLPRSIYQSQQFDFFALPADHARYTAKGSTALPLRRLETRSEVQVRQGNGSTSSDSAPSSVPHSSASKHFNSSSSFEPASFDQPIKTAMHALLDFDQVAPGSPKLPAAAWPNGVPGKHGSWRDSIPIPRNVGPAALEGIGRVRQGLGRVRMPAGMLPVAVGRRMSLASGSFATASGAGVDAARPTSAAYSSSISFDDDDAVFADRLDDLTSASISASTACTSEVDEDRSSVVGRKSSVARGGTADDEDWGWDDPDAADEASTRAPGSSGSALAPLSESTPFEEDFVAFEFELPTTASTKAAALAVPSPLALEPVDDGSKAASSERHLAPPVSTFPTSLDDTSSPSSSPSSTNGFAAPHLLDGPGASLSGISILSPTANALAAPTNGMRSASPALSSASGGSSVGARRKKRR</sequence>
<dbReference type="Proteomes" id="UP001342314">
    <property type="component" value="Unassembled WGS sequence"/>
</dbReference>
<dbReference type="InterPro" id="IPR048382">
    <property type="entry name" value="BCAS3_WD40"/>
</dbReference>
<evidence type="ECO:0000313" key="4">
    <source>
        <dbReference type="Proteomes" id="UP001342314"/>
    </source>
</evidence>
<dbReference type="Gene3D" id="2.130.10.10">
    <property type="entry name" value="YVTN repeat-like/Quinoprotein amine dehydrogenase"/>
    <property type="match status" value="1"/>
</dbReference>
<dbReference type="PANTHER" id="PTHR13268">
    <property type="entry name" value="BREAST CARCINOMA AMPLIFIED SEQUENCE 3"/>
    <property type="match status" value="1"/>
</dbReference>
<feature type="region of interest" description="Disordered" evidence="1">
    <location>
        <begin position="1151"/>
        <end position="1195"/>
    </location>
</feature>
<dbReference type="GO" id="GO:0005737">
    <property type="term" value="C:cytoplasm"/>
    <property type="evidence" value="ECO:0007669"/>
    <property type="project" value="TreeGrafter"/>
</dbReference>
<name>A0AAV5GJL3_9BASI</name>
<organism evidence="3 4">
    <name type="scientific">Rhodotorula paludigena</name>
    <dbReference type="NCBI Taxonomy" id="86838"/>
    <lineage>
        <taxon>Eukaryota</taxon>
        <taxon>Fungi</taxon>
        <taxon>Dikarya</taxon>
        <taxon>Basidiomycota</taxon>
        <taxon>Pucciniomycotina</taxon>
        <taxon>Microbotryomycetes</taxon>
        <taxon>Sporidiobolales</taxon>
        <taxon>Sporidiobolaceae</taxon>
        <taxon>Rhodotorula</taxon>
    </lineage>
</organism>
<dbReference type="GO" id="GO:0006914">
    <property type="term" value="P:autophagy"/>
    <property type="evidence" value="ECO:0007669"/>
    <property type="project" value="InterPro"/>
</dbReference>
<evidence type="ECO:0000313" key="3">
    <source>
        <dbReference type="EMBL" id="GJN89242.1"/>
    </source>
</evidence>
<accession>A0AAV5GJL3</accession>
<feature type="compositionally biased region" description="Low complexity" evidence="1">
    <location>
        <begin position="1170"/>
        <end position="1188"/>
    </location>
</feature>
<comment type="caution">
    <text evidence="3">The sequence shown here is derived from an EMBL/GenBank/DDBJ whole genome shotgun (WGS) entry which is preliminary data.</text>
</comment>